<evidence type="ECO:0000313" key="3">
    <source>
        <dbReference type="EMBL" id="CAG9608930.1"/>
    </source>
</evidence>
<feature type="transmembrane region" description="Helical" evidence="2">
    <location>
        <begin position="6"/>
        <end position="22"/>
    </location>
</feature>
<evidence type="ECO:0000256" key="1">
    <source>
        <dbReference type="SAM" id="MobiDB-lite"/>
    </source>
</evidence>
<keyword evidence="4" id="KW-1185">Reference proteome</keyword>
<comment type="caution">
    <text evidence="3">The sequence shown here is derived from an EMBL/GenBank/DDBJ whole genome shotgun (WGS) entry which is preliminary data.</text>
</comment>
<evidence type="ECO:0000313" key="4">
    <source>
        <dbReference type="Proteomes" id="UP000789845"/>
    </source>
</evidence>
<protein>
    <recommendedName>
        <fullName evidence="5">DUF948 domain-containing protein</fullName>
    </recommendedName>
</protein>
<gene>
    <name evidence="3" type="ORF">NEOCIP111885_02648</name>
</gene>
<dbReference type="InterPro" id="IPR009293">
    <property type="entry name" value="UPF0478"/>
</dbReference>
<dbReference type="RefSeq" id="WP_230497173.1">
    <property type="nucleotide sequence ID" value="NZ_CAKJTG010000014.1"/>
</dbReference>
<organism evidence="3 4">
    <name type="scientific">Pseudoneobacillus rhizosphaerae</name>
    <dbReference type="NCBI Taxonomy" id="2880968"/>
    <lineage>
        <taxon>Bacteria</taxon>
        <taxon>Bacillati</taxon>
        <taxon>Bacillota</taxon>
        <taxon>Bacilli</taxon>
        <taxon>Bacillales</taxon>
        <taxon>Bacillaceae</taxon>
        <taxon>Pseudoneobacillus</taxon>
    </lineage>
</organism>
<feature type="region of interest" description="Disordered" evidence="1">
    <location>
        <begin position="134"/>
        <end position="156"/>
    </location>
</feature>
<dbReference type="PANTHER" id="PTHR40070">
    <property type="entry name" value="UPF0478 PROTEIN YTXG"/>
    <property type="match status" value="1"/>
</dbReference>
<accession>A0A9C7GBE9</accession>
<keyword evidence="2" id="KW-1133">Transmembrane helix</keyword>
<evidence type="ECO:0000256" key="2">
    <source>
        <dbReference type="SAM" id="Phobius"/>
    </source>
</evidence>
<dbReference type="Pfam" id="PF06103">
    <property type="entry name" value="DUF948"/>
    <property type="match status" value="1"/>
</dbReference>
<proteinExistence type="predicted"/>
<evidence type="ECO:0008006" key="5">
    <source>
        <dbReference type="Google" id="ProtNLM"/>
    </source>
</evidence>
<name>A0A9C7GBE9_9BACI</name>
<dbReference type="PANTHER" id="PTHR40070:SF1">
    <property type="entry name" value="UPF0478 PROTEIN YTXG"/>
    <property type="match status" value="1"/>
</dbReference>
<reference evidence="3" key="1">
    <citation type="submission" date="2021-10" db="EMBL/GenBank/DDBJ databases">
        <authorList>
            <person name="Criscuolo A."/>
        </authorList>
    </citation>
    <scope>NUCLEOTIDE SEQUENCE</scope>
    <source>
        <strain evidence="3">CIP111885</strain>
    </source>
</reference>
<keyword evidence="2" id="KW-0812">Transmembrane</keyword>
<dbReference type="AlphaFoldDB" id="A0A9C7GBE9"/>
<dbReference type="Proteomes" id="UP000789845">
    <property type="component" value="Unassembled WGS sequence"/>
</dbReference>
<keyword evidence="2" id="KW-0472">Membrane</keyword>
<sequence>MIISFSVAIIAIAFFILVIYLVKTLKAVQGTLEGVSKTLSGIEDQLEGVTKETTLLLQKTNTLADDLQSKSNSLNTVVDAVKDVGTTIQKLNHSFKTITSSFDHQVEQNKDKISQVVQWSNVFIDIKEKWNSKKQKKEQELNEEKRDIELQRLRSR</sequence>
<dbReference type="EMBL" id="CAKJTG010000014">
    <property type="protein sequence ID" value="CAG9608930.1"/>
    <property type="molecule type" value="Genomic_DNA"/>
</dbReference>